<accession>A0A9C9EKH5</accession>
<evidence type="ECO:0000256" key="1">
    <source>
        <dbReference type="ARBA" id="ARBA00022729"/>
    </source>
</evidence>
<evidence type="ECO:0000313" key="5">
    <source>
        <dbReference type="EMBL" id="HEC77535.1"/>
    </source>
</evidence>
<dbReference type="Gene3D" id="2.60.40.4070">
    <property type="match status" value="1"/>
</dbReference>
<name>A0A9C9EKH5_UNCW3</name>
<keyword evidence="1" id="KW-0732">Signal</keyword>
<dbReference type="InterPro" id="IPR029030">
    <property type="entry name" value="Caspase-like_dom_sf"/>
</dbReference>
<dbReference type="Proteomes" id="UP000885826">
    <property type="component" value="Unassembled WGS sequence"/>
</dbReference>
<dbReference type="SUPFAM" id="SSF52129">
    <property type="entry name" value="Caspase-like"/>
    <property type="match status" value="1"/>
</dbReference>
<feature type="domain" description="Gingipain" evidence="2">
    <location>
        <begin position="233"/>
        <end position="568"/>
    </location>
</feature>
<comment type="caution">
    <text evidence="5">The sequence shown here is derived from an EMBL/GenBank/DDBJ whole genome shotgun (WGS) entry which is preliminary data.</text>
</comment>
<evidence type="ECO:0000259" key="2">
    <source>
        <dbReference type="Pfam" id="PF01364"/>
    </source>
</evidence>
<dbReference type="InterPro" id="IPR012600">
    <property type="entry name" value="Propeptide_C25"/>
</dbReference>
<dbReference type="EMBL" id="DRIG01000002">
    <property type="protein sequence ID" value="HEC77535.1"/>
    <property type="molecule type" value="Genomic_DNA"/>
</dbReference>
<dbReference type="Gene3D" id="2.60.40.10">
    <property type="entry name" value="Immunoglobulins"/>
    <property type="match status" value="1"/>
</dbReference>
<proteinExistence type="predicted"/>
<dbReference type="GO" id="GO:0004197">
    <property type="term" value="F:cysteine-type endopeptidase activity"/>
    <property type="evidence" value="ECO:0007669"/>
    <property type="project" value="InterPro"/>
</dbReference>
<dbReference type="GO" id="GO:0006508">
    <property type="term" value="P:proteolysis"/>
    <property type="evidence" value="ECO:0007669"/>
    <property type="project" value="InterPro"/>
</dbReference>
<evidence type="ECO:0000259" key="4">
    <source>
        <dbReference type="Pfam" id="PF18962"/>
    </source>
</evidence>
<dbReference type="Pfam" id="PF18962">
    <property type="entry name" value="Por_Secre_tail"/>
    <property type="match status" value="1"/>
</dbReference>
<evidence type="ECO:0000313" key="6">
    <source>
        <dbReference type="Proteomes" id="UP000885826"/>
    </source>
</evidence>
<dbReference type="Pfam" id="PF01364">
    <property type="entry name" value="Peptidase_C25"/>
    <property type="match status" value="1"/>
</dbReference>
<dbReference type="InterPro" id="IPR001769">
    <property type="entry name" value="Gingipain"/>
</dbReference>
<dbReference type="InterPro" id="IPR029031">
    <property type="entry name" value="Gingipain_N_sf"/>
</dbReference>
<sequence>MFNKRYCSVVLLIPLLLFSGYIEKEISYSRADLTFEKFEGYDIVRLAGCQPTTLIGEPQLAIDPLLFLIPPTAEIEEIEILSAKKTLVNGSFNILPTQYPRPFSLDDVSLPFVKPKKEIYNLDTEYPGIIAEVSHIGTKGGYRIATVTIHPLQYVPVDKALYLYTDIKLRIRYEEGRVEKETVWLEQYEMQKAAVRRLVENPEDVEVWGPAVRECSRGLSFGERGPTFTNPEYVIMAPSAYTSYFQGMRDWKSKKGVPTEVIELEWILSNYSGSNDQTKVRNFIIDYNTNHGTQYFLCVGDFDVFPMNLVNTVDDPNTPSDFWYADYDDDLYTEAYIGRASVSNATEVQTFINKAMQYETNAPSNGYHEKIFLPAYLLWSGYGCPVNDTIAKYDPSSWLDAKRYDEIDPLSTQEISDSLNVGFGYTNIAAHGDWDRWGGTSYHTNADADALTNAPPRTGVMTAISCNIGQLDYSSGDCYVEHIMNNPNGGAVAFWGNSRHGYGQIDSYGRSEWQCIWFYDELTNNNVYRIGNTIGEVNDRCAPYAPGDEYVFHCMNTCVLFGDPEMSMWIYTPQDLVVTHNSLIPLGSGTFTVTVEDNRAPVQNARVCLMSKLDTLYRCGYTDASGVVTFNTSTDTEGDTVWVTVSKLDYRPYEGYAITTLIGVDEWNGCKPIRFALAPPHPNPAYGRLTFWYSLPQSCKASLRVYDATGQLVKELISGHHQVGTHQVVWNSEIDDVPAGVYFVRLIAQNRVAQQKIIIVKN</sequence>
<dbReference type="InterPro" id="IPR038490">
    <property type="entry name" value="Gingipain_propep_sf"/>
</dbReference>
<feature type="domain" description="Secretion system C-terminal sorting" evidence="4">
    <location>
        <begin position="682"/>
        <end position="759"/>
    </location>
</feature>
<protein>
    <submittedName>
        <fullName evidence="5">T9SS type A sorting domain-containing protein</fullName>
    </submittedName>
</protein>
<dbReference type="AlphaFoldDB" id="A0A9C9EKH5"/>
<dbReference type="Gene3D" id="2.60.40.3800">
    <property type="match status" value="1"/>
</dbReference>
<gene>
    <name evidence="5" type="ORF">ENI34_00145</name>
</gene>
<dbReference type="NCBIfam" id="TIGR04183">
    <property type="entry name" value="Por_Secre_tail"/>
    <property type="match status" value="1"/>
</dbReference>
<dbReference type="InterPro" id="IPR013783">
    <property type="entry name" value="Ig-like_fold"/>
</dbReference>
<feature type="domain" description="Gingipain propeptide" evidence="3">
    <location>
        <begin position="55"/>
        <end position="175"/>
    </location>
</feature>
<dbReference type="Gene3D" id="3.40.50.1460">
    <property type="match status" value="1"/>
</dbReference>
<dbReference type="Pfam" id="PF08126">
    <property type="entry name" value="Propeptide_C25"/>
    <property type="match status" value="1"/>
</dbReference>
<reference evidence="5" key="1">
    <citation type="journal article" date="2020" name="mSystems">
        <title>Genome- and Community-Level Interaction Insights into Carbon Utilization and Element Cycling Functions of Hydrothermarchaeota in Hydrothermal Sediment.</title>
        <authorList>
            <person name="Zhou Z."/>
            <person name="Liu Y."/>
            <person name="Xu W."/>
            <person name="Pan J."/>
            <person name="Luo Z.H."/>
            <person name="Li M."/>
        </authorList>
    </citation>
    <scope>NUCLEOTIDE SEQUENCE</scope>
    <source>
        <strain evidence="5">HyVt-388</strain>
    </source>
</reference>
<dbReference type="Gene3D" id="3.40.50.10390">
    <property type="entry name" value="Gingipain r, domain 1"/>
    <property type="match status" value="1"/>
</dbReference>
<organism evidence="5 6">
    <name type="scientific">candidate division WOR-3 bacterium</name>
    <dbReference type="NCBI Taxonomy" id="2052148"/>
    <lineage>
        <taxon>Bacteria</taxon>
        <taxon>Bacteria division WOR-3</taxon>
    </lineage>
</organism>
<dbReference type="InterPro" id="IPR026444">
    <property type="entry name" value="Secre_tail"/>
</dbReference>
<evidence type="ECO:0000259" key="3">
    <source>
        <dbReference type="Pfam" id="PF08126"/>
    </source>
</evidence>